<dbReference type="RefSeq" id="XP_051236866.1">
    <property type="nucleotide sequence ID" value="XM_051380906.1"/>
</dbReference>
<dbReference type="Ensembl" id="ENSDLAT00005089277.1">
    <property type="protein sequence ID" value="ENSDLAP00005074419.1"/>
    <property type="gene ID" value="ENSDLAG00005030818.1"/>
</dbReference>
<dbReference type="InterPro" id="IPR048676">
    <property type="entry name" value="COMMD9_N"/>
</dbReference>
<gene>
    <name evidence="2" type="primary">commd9</name>
</gene>
<feature type="domain" description="COMM" evidence="1">
    <location>
        <begin position="120"/>
        <end position="191"/>
    </location>
</feature>
<dbReference type="GeneTree" id="ENSGT00390000006218"/>
<dbReference type="AlphaFoldDB" id="A0A8P4K4G7"/>
<protein>
    <recommendedName>
        <fullName evidence="1">COMM domain-containing protein</fullName>
    </recommendedName>
</protein>
<sequence length="193" mass="20989">MAAAVSSEHFSNLQLLLKAPSKDAVRDVCVQSHRGTSHRLAESTATTFSISTGQAAQLVHSLHVLSHHVLFYNLSSPDQILALFPESFHSSLKNLITKILLENSPTWRTEALSNQISLPQLKELDWRVDMVTGSDSVSRMSVPTCLVQLKMEDPSAGGESVSAVTVELSRESLDTILDGLGRIRDQLSVVAGK</sequence>
<dbReference type="PROSITE" id="PS51269">
    <property type="entry name" value="COMM"/>
    <property type="match status" value="1"/>
</dbReference>
<evidence type="ECO:0000313" key="3">
    <source>
        <dbReference type="Proteomes" id="UP000694389"/>
    </source>
</evidence>
<reference evidence="2" key="1">
    <citation type="submission" date="2025-08" db="UniProtKB">
        <authorList>
            <consortium name="Ensembl"/>
        </authorList>
    </citation>
    <scope>IDENTIFICATION</scope>
</reference>
<dbReference type="Proteomes" id="UP000694389">
    <property type="component" value="Unassembled WGS sequence"/>
</dbReference>
<dbReference type="PANTHER" id="PTHR15663">
    <property type="entry name" value="COMM DOMAIN-CONTAINING PROTEIN 9"/>
    <property type="match status" value="1"/>
</dbReference>
<dbReference type="Pfam" id="PF20923">
    <property type="entry name" value="COMMD9_HN"/>
    <property type="match status" value="1"/>
</dbReference>
<reference evidence="2" key="2">
    <citation type="submission" date="2025-09" db="UniProtKB">
        <authorList>
            <consortium name="Ensembl"/>
        </authorList>
    </citation>
    <scope>IDENTIFICATION</scope>
</reference>
<evidence type="ECO:0000313" key="2">
    <source>
        <dbReference type="Ensembl" id="ENSDLAP00005074419.1"/>
    </source>
</evidence>
<dbReference type="InterPro" id="IPR037360">
    <property type="entry name" value="COMMD9"/>
</dbReference>
<dbReference type="Pfam" id="PF07258">
    <property type="entry name" value="COMM_domain"/>
    <property type="match status" value="1"/>
</dbReference>
<evidence type="ECO:0000259" key="1">
    <source>
        <dbReference type="PROSITE" id="PS51269"/>
    </source>
</evidence>
<proteinExistence type="predicted"/>
<organism evidence="2 3">
    <name type="scientific">Dicentrarchus labrax</name>
    <name type="common">European seabass</name>
    <name type="synonym">Morone labrax</name>
    <dbReference type="NCBI Taxonomy" id="13489"/>
    <lineage>
        <taxon>Eukaryota</taxon>
        <taxon>Metazoa</taxon>
        <taxon>Chordata</taxon>
        <taxon>Craniata</taxon>
        <taxon>Vertebrata</taxon>
        <taxon>Euteleostomi</taxon>
        <taxon>Actinopterygii</taxon>
        <taxon>Neopterygii</taxon>
        <taxon>Teleostei</taxon>
        <taxon>Neoteleostei</taxon>
        <taxon>Acanthomorphata</taxon>
        <taxon>Eupercaria</taxon>
        <taxon>Moronidae</taxon>
        <taxon>Dicentrarchus</taxon>
    </lineage>
</organism>
<dbReference type="GeneID" id="127352476"/>
<dbReference type="InterPro" id="IPR017920">
    <property type="entry name" value="COMM"/>
</dbReference>
<dbReference type="OMA" id="SHHVLFY"/>
<dbReference type="CTD" id="29099"/>
<dbReference type="OrthoDB" id="64318at2759"/>
<keyword evidence="3" id="KW-1185">Reference proteome</keyword>
<name>A0A8P4K4G7_DICLA</name>
<accession>A0A8P4K4G7</accession>
<dbReference type="PANTHER" id="PTHR15663:SF4">
    <property type="entry name" value="COMM DOMAIN-CONTAINING PROTEIN 9"/>
    <property type="match status" value="1"/>
</dbReference>